<dbReference type="GO" id="GO:0016020">
    <property type="term" value="C:membrane"/>
    <property type="evidence" value="ECO:0007669"/>
    <property type="project" value="UniProtKB-SubCell"/>
</dbReference>
<feature type="transmembrane region" description="Helical" evidence="5">
    <location>
        <begin position="84"/>
        <end position="104"/>
    </location>
</feature>
<protein>
    <recommendedName>
        <fullName evidence="7">Amino acid ABC transporter permease</fullName>
    </recommendedName>
</protein>
<feature type="transmembrane region" description="Helical" evidence="5">
    <location>
        <begin position="172"/>
        <end position="193"/>
    </location>
</feature>
<accession>A0A6B2R2R2</accession>
<evidence type="ECO:0000256" key="2">
    <source>
        <dbReference type="ARBA" id="ARBA00022692"/>
    </source>
</evidence>
<keyword evidence="2 5" id="KW-0812">Transmembrane</keyword>
<dbReference type="Gene3D" id="1.10.3720.10">
    <property type="entry name" value="MetI-like"/>
    <property type="match status" value="1"/>
</dbReference>
<sequence length="208" mass="23192">MSKFEAMIFVKEFLSAFVVNLEAAIGSLLLGLVIALPLTYVRRIRGVYATLAEVVIAFFRAFPVFVLLYVLFNASSYQFITNAFGIDFLELVIVILALSAYSVTAVSDAMLDSWKKLDSGDLHLAMLFIPNCFRIFTILILASSIGAAIGLQDSVAFSIHEMDLIEDRSQKILLLVTVCLFYVVFLMMCKGLLNQVVNRMTNKKVHRG</sequence>
<evidence type="ECO:0000256" key="3">
    <source>
        <dbReference type="ARBA" id="ARBA00022989"/>
    </source>
</evidence>
<dbReference type="InterPro" id="IPR035906">
    <property type="entry name" value="MetI-like_sf"/>
</dbReference>
<feature type="transmembrane region" description="Helical" evidence="5">
    <location>
        <begin position="48"/>
        <end position="72"/>
    </location>
</feature>
<evidence type="ECO:0000256" key="5">
    <source>
        <dbReference type="SAM" id="Phobius"/>
    </source>
</evidence>
<keyword evidence="4 5" id="KW-0472">Membrane</keyword>
<name>A0A6B2R2R2_9BURK</name>
<feature type="transmembrane region" description="Helical" evidence="5">
    <location>
        <begin position="124"/>
        <end position="151"/>
    </location>
</feature>
<evidence type="ECO:0000256" key="1">
    <source>
        <dbReference type="ARBA" id="ARBA00004141"/>
    </source>
</evidence>
<dbReference type="SUPFAM" id="SSF161098">
    <property type="entry name" value="MetI-like"/>
    <property type="match status" value="1"/>
</dbReference>
<gene>
    <name evidence="6" type="ORF">G3I67_08850</name>
</gene>
<dbReference type="EMBL" id="JAAGRN010000005">
    <property type="protein sequence ID" value="NDY83337.1"/>
    <property type="molecule type" value="Genomic_DNA"/>
</dbReference>
<proteinExistence type="predicted"/>
<evidence type="ECO:0008006" key="7">
    <source>
        <dbReference type="Google" id="ProtNLM"/>
    </source>
</evidence>
<keyword evidence="3 5" id="KW-1133">Transmembrane helix</keyword>
<comment type="subcellular location">
    <subcellularLocation>
        <location evidence="1">Membrane</location>
        <topology evidence="1">Multi-pass membrane protein</topology>
    </subcellularLocation>
</comment>
<feature type="transmembrane region" description="Helical" evidence="5">
    <location>
        <begin position="12"/>
        <end position="36"/>
    </location>
</feature>
<reference evidence="6" key="1">
    <citation type="submission" date="2020-02" db="EMBL/GenBank/DDBJ databases">
        <authorList>
            <person name="Chen W.-M."/>
        </authorList>
    </citation>
    <scope>NUCLEOTIDE SEQUENCE</scope>
    <source>
        <strain evidence="6">NBD-18</strain>
    </source>
</reference>
<comment type="caution">
    <text evidence="6">The sequence shown here is derived from an EMBL/GenBank/DDBJ whole genome shotgun (WGS) entry which is preliminary data.</text>
</comment>
<organism evidence="6">
    <name type="scientific">Sheuella amnicola</name>
    <dbReference type="NCBI Taxonomy" id="2707330"/>
    <lineage>
        <taxon>Bacteria</taxon>
        <taxon>Pseudomonadati</taxon>
        <taxon>Pseudomonadota</taxon>
        <taxon>Betaproteobacteria</taxon>
        <taxon>Burkholderiales</taxon>
        <taxon>Alcaligenaceae</taxon>
        <taxon>Sheuella</taxon>
    </lineage>
</organism>
<dbReference type="AlphaFoldDB" id="A0A6B2R2R2"/>
<dbReference type="RefSeq" id="WP_163654410.1">
    <property type="nucleotide sequence ID" value="NZ_JAAGRN010000005.1"/>
</dbReference>
<evidence type="ECO:0000313" key="6">
    <source>
        <dbReference type="EMBL" id="NDY83337.1"/>
    </source>
</evidence>
<evidence type="ECO:0000256" key="4">
    <source>
        <dbReference type="ARBA" id="ARBA00023136"/>
    </source>
</evidence>